<sequence>MALRGAMSAWRKLITANVRELRFHFSQTSQGSKGLRDFVQSNYKELKTANPTFPFLVRECEGVEAKVWARYDFGVEKSLSVEGMDATKVEKSVQQLVTEK</sequence>
<dbReference type="InterPro" id="IPR007741">
    <property type="entry name" value="Ribosomal_mL43/mS25/NADH_DH"/>
</dbReference>
<evidence type="ECO:0000256" key="1">
    <source>
        <dbReference type="ARBA" id="ARBA00003195"/>
    </source>
</evidence>
<keyword evidence="6" id="KW-0999">Mitochondrion inner membrane</keyword>
<dbReference type="PANTHER" id="PTHR12878">
    <property type="entry name" value="NADH-UBIQUINONE OXIDOREDUCTASE B8 SUBUNIT"/>
    <property type="match status" value="1"/>
</dbReference>
<keyword evidence="8" id="KW-0496">Mitochondrion</keyword>
<evidence type="ECO:0000256" key="7">
    <source>
        <dbReference type="ARBA" id="ARBA00022982"/>
    </source>
</evidence>
<dbReference type="SMART" id="SM00916">
    <property type="entry name" value="L51_S25_CI-B8"/>
    <property type="match status" value="1"/>
</dbReference>
<comment type="similarity">
    <text evidence="3">Belongs to the complex I NDUFA2 subunit family.</text>
</comment>
<dbReference type="InterPro" id="IPR016464">
    <property type="entry name" value="NADH_Ub_cplx-1_asu_su-2"/>
</dbReference>
<dbReference type="EMBL" id="HBHL01010185">
    <property type="protein sequence ID" value="CAD9717937.1"/>
    <property type="molecule type" value="Transcribed_RNA"/>
</dbReference>
<evidence type="ECO:0000256" key="6">
    <source>
        <dbReference type="ARBA" id="ARBA00022792"/>
    </source>
</evidence>
<reference evidence="11" key="1">
    <citation type="submission" date="2021-01" db="EMBL/GenBank/DDBJ databases">
        <authorList>
            <person name="Corre E."/>
            <person name="Pelletier E."/>
            <person name="Niang G."/>
            <person name="Scheremetjew M."/>
            <person name="Finn R."/>
            <person name="Kale V."/>
            <person name="Holt S."/>
            <person name="Cochrane G."/>
            <person name="Meng A."/>
            <person name="Brown T."/>
            <person name="Cohen L."/>
        </authorList>
    </citation>
    <scope>NUCLEOTIDE SEQUENCE</scope>
    <source>
        <strain evidence="11">CCMP1205</strain>
    </source>
</reference>
<keyword evidence="4" id="KW-0813">Transport</keyword>
<evidence type="ECO:0000259" key="10">
    <source>
        <dbReference type="SMART" id="SM00916"/>
    </source>
</evidence>
<keyword evidence="5" id="KW-0679">Respiratory chain</keyword>
<evidence type="ECO:0000256" key="8">
    <source>
        <dbReference type="ARBA" id="ARBA00023128"/>
    </source>
</evidence>
<evidence type="ECO:0000256" key="4">
    <source>
        <dbReference type="ARBA" id="ARBA00022448"/>
    </source>
</evidence>
<dbReference type="GO" id="GO:0005743">
    <property type="term" value="C:mitochondrial inner membrane"/>
    <property type="evidence" value="ECO:0007669"/>
    <property type="project" value="UniProtKB-SubCell"/>
</dbReference>
<dbReference type="AlphaFoldDB" id="A0A7S2X1M3"/>
<proteinExistence type="inferred from homology"/>
<keyword evidence="9" id="KW-0472">Membrane</keyword>
<dbReference type="PANTHER" id="PTHR12878:SF0">
    <property type="entry name" value="NADH DEHYDROGENASE [UBIQUINONE] 1 ALPHA SUBCOMPLEX SUBUNIT 2"/>
    <property type="match status" value="1"/>
</dbReference>
<comment type="function">
    <text evidence="1">Accessory subunit of the mitochondrial membrane respiratory chain NADH dehydrogenase (Complex I), that is believed not to be involved in catalysis. Complex I functions in the transfer of electrons from NADH to the respiratory chain. The immediate electron acceptor for the enzyme is believed to be ubiquinone.</text>
</comment>
<dbReference type="Pfam" id="PF05047">
    <property type="entry name" value="L51_S25_CI-B8"/>
    <property type="match status" value="1"/>
</dbReference>
<dbReference type="PIRSF" id="PIRSF005822">
    <property type="entry name" value="NDUA2"/>
    <property type="match status" value="1"/>
</dbReference>
<name>A0A7S2X1M3_9CHLO</name>
<keyword evidence="7" id="KW-0249">Electron transport</keyword>
<evidence type="ECO:0000256" key="2">
    <source>
        <dbReference type="ARBA" id="ARBA00004443"/>
    </source>
</evidence>
<accession>A0A7S2X1M3</accession>
<dbReference type="InterPro" id="IPR036249">
    <property type="entry name" value="Thioredoxin-like_sf"/>
</dbReference>
<evidence type="ECO:0000256" key="9">
    <source>
        <dbReference type="ARBA" id="ARBA00023136"/>
    </source>
</evidence>
<gene>
    <name evidence="11" type="ORF">CPRI1469_LOCUS6802</name>
</gene>
<evidence type="ECO:0000256" key="3">
    <source>
        <dbReference type="ARBA" id="ARBA00008939"/>
    </source>
</evidence>
<feature type="domain" description="Ribosomal protein/NADH dehydrogenase" evidence="10">
    <location>
        <begin position="27"/>
        <end position="100"/>
    </location>
</feature>
<evidence type="ECO:0000256" key="5">
    <source>
        <dbReference type="ARBA" id="ARBA00022660"/>
    </source>
</evidence>
<evidence type="ECO:0000313" key="11">
    <source>
        <dbReference type="EMBL" id="CAD9717937.1"/>
    </source>
</evidence>
<dbReference type="SUPFAM" id="SSF52833">
    <property type="entry name" value="Thioredoxin-like"/>
    <property type="match status" value="1"/>
</dbReference>
<organism evidence="11">
    <name type="scientific">Chloropicon primus</name>
    <dbReference type="NCBI Taxonomy" id="1764295"/>
    <lineage>
        <taxon>Eukaryota</taxon>
        <taxon>Viridiplantae</taxon>
        <taxon>Chlorophyta</taxon>
        <taxon>Chloropicophyceae</taxon>
        <taxon>Chloropicales</taxon>
        <taxon>Chloropicaceae</taxon>
        <taxon>Chloropicon</taxon>
    </lineage>
</organism>
<dbReference type="Gene3D" id="3.40.30.10">
    <property type="entry name" value="Glutaredoxin"/>
    <property type="match status" value="1"/>
</dbReference>
<protein>
    <recommendedName>
        <fullName evidence="10">Ribosomal protein/NADH dehydrogenase domain-containing protein</fullName>
    </recommendedName>
</protein>
<comment type="subcellular location">
    <subcellularLocation>
        <location evidence="2">Mitochondrion inner membrane</location>
        <topology evidence="2">Peripheral membrane protein</topology>
        <orientation evidence="2">Matrix side</orientation>
    </subcellularLocation>
</comment>